<protein>
    <submittedName>
        <fullName evidence="1">Uncharacterized protein</fullName>
    </submittedName>
</protein>
<reference evidence="1 2" key="1">
    <citation type="submission" date="2017-11" db="EMBL/GenBank/DDBJ databases">
        <title>De-novo sequencing of pomegranate (Punica granatum L.) genome.</title>
        <authorList>
            <person name="Akparov Z."/>
            <person name="Amiraslanov A."/>
            <person name="Hajiyeva S."/>
            <person name="Abbasov M."/>
            <person name="Kaur K."/>
            <person name="Hamwieh A."/>
            <person name="Solovyev V."/>
            <person name="Salamov A."/>
            <person name="Braich B."/>
            <person name="Kosarev P."/>
            <person name="Mahmoud A."/>
            <person name="Hajiyev E."/>
            <person name="Babayeva S."/>
            <person name="Izzatullayeva V."/>
            <person name="Mammadov A."/>
            <person name="Mammadov A."/>
            <person name="Sharifova S."/>
            <person name="Ojaghi J."/>
            <person name="Eynullazada K."/>
            <person name="Bayramov B."/>
            <person name="Abdulazimova A."/>
            <person name="Shahmuradov I."/>
        </authorList>
    </citation>
    <scope>NUCLEOTIDE SEQUENCE [LARGE SCALE GENOMIC DNA]</scope>
    <source>
        <strain evidence="2">cv. AG2017</strain>
        <tissue evidence="1">Leaf</tissue>
    </source>
</reference>
<keyword evidence="2" id="KW-1185">Reference proteome</keyword>
<sequence length="93" mass="10514">MELDLEAHYPLNIPSRARLPRSKGGTESHIIFYLHAASSISAEQMKWLVVRRAKLGLWRRVEAPMAEFVLKYSVAGALVLTGQLVSPLERTQR</sequence>
<name>A0A2I0H8G2_PUNGR</name>
<evidence type="ECO:0000313" key="2">
    <source>
        <dbReference type="Proteomes" id="UP000233551"/>
    </source>
</evidence>
<dbReference type="AlphaFoldDB" id="A0A2I0H8G2"/>
<accession>A0A2I0H8G2</accession>
<comment type="caution">
    <text evidence="1">The sequence shown here is derived from an EMBL/GenBank/DDBJ whole genome shotgun (WGS) entry which is preliminary data.</text>
</comment>
<evidence type="ECO:0000313" key="1">
    <source>
        <dbReference type="EMBL" id="PKI04439.1"/>
    </source>
</evidence>
<organism evidence="1 2">
    <name type="scientific">Punica granatum</name>
    <name type="common">Pomegranate</name>
    <dbReference type="NCBI Taxonomy" id="22663"/>
    <lineage>
        <taxon>Eukaryota</taxon>
        <taxon>Viridiplantae</taxon>
        <taxon>Streptophyta</taxon>
        <taxon>Embryophyta</taxon>
        <taxon>Tracheophyta</taxon>
        <taxon>Spermatophyta</taxon>
        <taxon>Magnoliopsida</taxon>
        <taxon>eudicotyledons</taxon>
        <taxon>Gunneridae</taxon>
        <taxon>Pentapetalae</taxon>
        <taxon>rosids</taxon>
        <taxon>malvids</taxon>
        <taxon>Myrtales</taxon>
        <taxon>Lythraceae</taxon>
        <taxon>Punica</taxon>
    </lineage>
</organism>
<dbReference type="EMBL" id="PGOL01041499">
    <property type="protein sequence ID" value="PKI04439.1"/>
    <property type="molecule type" value="Genomic_DNA"/>
</dbReference>
<proteinExistence type="predicted"/>
<gene>
    <name evidence="1" type="ORF">CRG98_049625</name>
</gene>
<dbReference type="Proteomes" id="UP000233551">
    <property type="component" value="Unassembled WGS sequence"/>
</dbReference>